<comment type="caution">
    <text evidence="6">The sequence shown here is derived from an EMBL/GenBank/DDBJ whole genome shotgun (WGS) entry which is preliminary data.</text>
</comment>
<dbReference type="EMBL" id="CAJOBH010006817">
    <property type="protein sequence ID" value="CAF4067110.1"/>
    <property type="molecule type" value="Genomic_DNA"/>
</dbReference>
<evidence type="ECO:0000256" key="3">
    <source>
        <dbReference type="PROSITE-ProRule" id="PRU00290"/>
    </source>
</evidence>
<feature type="compositionally biased region" description="Polar residues" evidence="4">
    <location>
        <begin position="265"/>
        <end position="275"/>
    </location>
</feature>
<evidence type="ECO:0000313" key="8">
    <source>
        <dbReference type="Proteomes" id="UP000681720"/>
    </source>
</evidence>
<dbReference type="GO" id="GO:0006887">
    <property type="term" value="P:exocytosis"/>
    <property type="evidence" value="ECO:0007669"/>
    <property type="project" value="TreeGrafter"/>
</dbReference>
<dbReference type="Proteomes" id="UP000681967">
    <property type="component" value="Unassembled WGS sequence"/>
</dbReference>
<keyword evidence="3" id="KW-0175">Coiled coil</keyword>
<gene>
    <name evidence="7" type="ORF">BYL167_LOCUS17300</name>
    <name evidence="6" type="ORF">GIL414_LOCUS11845</name>
</gene>
<dbReference type="GO" id="GO:0006893">
    <property type="term" value="P:Golgi to plasma membrane transport"/>
    <property type="evidence" value="ECO:0007669"/>
    <property type="project" value="TreeGrafter"/>
</dbReference>
<evidence type="ECO:0000256" key="2">
    <source>
        <dbReference type="ARBA" id="ARBA00022490"/>
    </source>
</evidence>
<proteinExistence type="predicted"/>
<protein>
    <recommendedName>
        <fullName evidence="5">V-SNARE coiled-coil homology domain-containing protein</fullName>
    </recommendedName>
</protein>
<sequence>YQPELVCLLSWLPSDKIPVLTDTSINSKYGLLIFGLDNGLVVIDYLSTSILMNMATADLYGTMDPFQRTSISPKRRVAGNDLNNDDQTPGDYQQQPLSPTPCTVEPGLSLNPFACGYAGHSANKLRSKQSIPCIPPHSANEVSSTPFFRSQSIDSLPSNDQTLRSIPTGGGEGGFHDEKPHNTGTLSKTFRTFRSRWSRPSNLNKHDSSLACTNSDHSEKENVVKGGGDDNGGSSGGEEINQSPVRGKRVTSPDIRRGSHKPLETTVSLNLNRSFTSDKRSRIVTTPPPLKSTDSNDKNDDSGSGSETTNLSKTWTSSAYNRAQLRGTCSLEYTEHMREKSHKRKAHMVDLHFTISPSVWLGTSTGCVLVINLNIIYEPRNISVVPSGSVFRMCGRLLHISFLDHKGVPIPSPSEKWDARKPKTNRLNDGTQNLNASSILSGSNVTSSSVTNTQSIGEAAGKAPYGIAKKEDVNANMNRMRGTVDSACGVVNDTRNKLIERGQKLGEVELASKQMSDHAEEFASLSHKVMLKQKEKAEWWSFTSKKS</sequence>
<dbReference type="Gene3D" id="1.20.5.110">
    <property type="match status" value="1"/>
</dbReference>
<dbReference type="PANTHER" id="PTHR10241">
    <property type="entry name" value="LETHAL 2 GIANT LARVAE PROTEIN"/>
    <property type="match status" value="1"/>
</dbReference>
<feature type="non-terminal residue" evidence="6">
    <location>
        <position position="547"/>
    </location>
</feature>
<dbReference type="GO" id="GO:0019905">
    <property type="term" value="F:syntaxin binding"/>
    <property type="evidence" value="ECO:0007669"/>
    <property type="project" value="TreeGrafter"/>
</dbReference>
<evidence type="ECO:0000256" key="1">
    <source>
        <dbReference type="ARBA" id="ARBA00004496"/>
    </source>
</evidence>
<dbReference type="PANTHER" id="PTHR10241:SF25">
    <property type="entry name" value="TOMOSYN, ISOFORM C"/>
    <property type="match status" value="1"/>
</dbReference>
<evidence type="ECO:0000313" key="6">
    <source>
        <dbReference type="EMBL" id="CAF4002567.1"/>
    </source>
</evidence>
<dbReference type="SUPFAM" id="SSF58038">
    <property type="entry name" value="SNARE fusion complex"/>
    <property type="match status" value="1"/>
</dbReference>
<evidence type="ECO:0000256" key="4">
    <source>
        <dbReference type="SAM" id="MobiDB-lite"/>
    </source>
</evidence>
<dbReference type="PROSITE" id="PS50892">
    <property type="entry name" value="V_SNARE"/>
    <property type="match status" value="1"/>
</dbReference>
<dbReference type="GO" id="GO:0005886">
    <property type="term" value="C:plasma membrane"/>
    <property type="evidence" value="ECO:0007669"/>
    <property type="project" value="TreeGrafter"/>
</dbReference>
<dbReference type="CDD" id="cd15873">
    <property type="entry name" value="R-SNARE_STXBP5_6"/>
    <property type="match status" value="1"/>
</dbReference>
<reference evidence="6" key="1">
    <citation type="submission" date="2021-02" db="EMBL/GenBank/DDBJ databases">
        <authorList>
            <person name="Nowell W R."/>
        </authorList>
    </citation>
    <scope>NUCLEOTIDE SEQUENCE</scope>
</reference>
<organism evidence="6 8">
    <name type="scientific">Rotaria magnacalcarata</name>
    <dbReference type="NCBI Taxonomy" id="392030"/>
    <lineage>
        <taxon>Eukaryota</taxon>
        <taxon>Metazoa</taxon>
        <taxon>Spiralia</taxon>
        <taxon>Gnathifera</taxon>
        <taxon>Rotifera</taxon>
        <taxon>Eurotatoria</taxon>
        <taxon>Bdelloidea</taxon>
        <taxon>Philodinida</taxon>
        <taxon>Philodinidae</taxon>
        <taxon>Rotaria</taxon>
    </lineage>
</organism>
<dbReference type="AlphaFoldDB" id="A0A8S2NIH3"/>
<dbReference type="GO" id="GO:0031201">
    <property type="term" value="C:SNARE complex"/>
    <property type="evidence" value="ECO:0007669"/>
    <property type="project" value="TreeGrafter"/>
</dbReference>
<name>A0A8S2NIH3_9BILA</name>
<feature type="compositionally biased region" description="Polar residues" evidence="4">
    <location>
        <begin position="142"/>
        <end position="165"/>
    </location>
</feature>
<accession>A0A8S2NIH3</accession>
<evidence type="ECO:0000259" key="5">
    <source>
        <dbReference type="PROSITE" id="PS50892"/>
    </source>
</evidence>
<feature type="compositionally biased region" description="Polar residues" evidence="4">
    <location>
        <begin position="81"/>
        <end position="97"/>
    </location>
</feature>
<dbReference type="Proteomes" id="UP000681720">
    <property type="component" value="Unassembled WGS sequence"/>
</dbReference>
<dbReference type="GO" id="GO:0005096">
    <property type="term" value="F:GTPase activator activity"/>
    <property type="evidence" value="ECO:0007669"/>
    <property type="project" value="TreeGrafter"/>
</dbReference>
<keyword evidence="2" id="KW-0963">Cytoplasm</keyword>
<dbReference type="EMBL" id="CAJOBJ010004504">
    <property type="protein sequence ID" value="CAF4002567.1"/>
    <property type="molecule type" value="Genomic_DNA"/>
</dbReference>
<comment type="subcellular location">
    <subcellularLocation>
        <location evidence="1">Cytoplasm</location>
    </subcellularLocation>
</comment>
<feature type="compositionally biased region" description="Basic and acidic residues" evidence="4">
    <location>
        <begin position="254"/>
        <end position="263"/>
    </location>
</feature>
<feature type="compositionally biased region" description="Gly residues" evidence="4">
    <location>
        <begin position="225"/>
        <end position="236"/>
    </location>
</feature>
<feature type="domain" description="V-SNARE coiled-coil homology" evidence="5">
    <location>
        <begin position="476"/>
        <end position="536"/>
    </location>
</feature>
<feature type="region of interest" description="Disordered" evidence="4">
    <location>
        <begin position="72"/>
        <end position="97"/>
    </location>
</feature>
<dbReference type="GO" id="GO:0045159">
    <property type="term" value="F:myosin II binding"/>
    <property type="evidence" value="ECO:0007669"/>
    <property type="project" value="TreeGrafter"/>
</dbReference>
<feature type="region of interest" description="Disordered" evidence="4">
    <location>
        <begin position="142"/>
        <end position="315"/>
    </location>
</feature>
<evidence type="ECO:0000313" key="7">
    <source>
        <dbReference type="EMBL" id="CAF4067110.1"/>
    </source>
</evidence>
<dbReference type="InterPro" id="IPR042855">
    <property type="entry name" value="V_SNARE_CC"/>
</dbReference>